<reference evidence="1 2" key="1">
    <citation type="journal article" date="2018" name="Environ. Microbiol.">
        <title>Isolation and genomic characterization of Novimethylophilus kurashikiensis gen. nov. sp. nov., a new lanthanide-dependent methylotrophic species of Methylophilaceae.</title>
        <authorList>
            <person name="Lv H."/>
            <person name="Sahin N."/>
            <person name="Tani A."/>
        </authorList>
    </citation>
    <scope>NUCLEOTIDE SEQUENCE [LARGE SCALE GENOMIC DNA]</scope>
    <source>
        <strain evidence="1 2">La2-4</strain>
    </source>
</reference>
<dbReference type="AlphaFoldDB" id="A0A2R5F9J5"/>
<gene>
    <name evidence="1" type="ORF">NMK_0907</name>
</gene>
<accession>A0A2R5F9J5</accession>
<keyword evidence="1" id="KW-0675">Receptor</keyword>
<comment type="caution">
    <text evidence="1">The sequence shown here is derived from an EMBL/GenBank/DDBJ whole genome shotgun (WGS) entry which is preliminary data.</text>
</comment>
<evidence type="ECO:0000313" key="2">
    <source>
        <dbReference type="Proteomes" id="UP000245081"/>
    </source>
</evidence>
<sequence length="54" mass="6291">MYKWLCYDEDTVFYIQAATREEAQAFAELHDGHVVCAMQPLDENSIDHADKRSQ</sequence>
<protein>
    <submittedName>
        <fullName evidence="1">Signal recognition particle receptor FtsY</fullName>
    </submittedName>
</protein>
<dbReference type="RefSeq" id="WP_181376167.1">
    <property type="nucleotide sequence ID" value="NZ_BDOQ01000003.1"/>
</dbReference>
<keyword evidence="2" id="KW-1185">Reference proteome</keyword>
<proteinExistence type="predicted"/>
<dbReference type="Proteomes" id="UP000245081">
    <property type="component" value="Unassembled WGS sequence"/>
</dbReference>
<organism evidence="1 2">
    <name type="scientific">Novimethylophilus kurashikiensis</name>
    <dbReference type="NCBI Taxonomy" id="1825523"/>
    <lineage>
        <taxon>Bacteria</taxon>
        <taxon>Pseudomonadati</taxon>
        <taxon>Pseudomonadota</taxon>
        <taxon>Betaproteobacteria</taxon>
        <taxon>Nitrosomonadales</taxon>
        <taxon>Methylophilaceae</taxon>
        <taxon>Novimethylophilus</taxon>
    </lineage>
</organism>
<name>A0A2R5F9J5_9PROT</name>
<dbReference type="EMBL" id="BDOQ01000003">
    <property type="protein sequence ID" value="GBG13361.1"/>
    <property type="molecule type" value="Genomic_DNA"/>
</dbReference>
<evidence type="ECO:0000313" key="1">
    <source>
        <dbReference type="EMBL" id="GBG13361.1"/>
    </source>
</evidence>